<dbReference type="SUPFAM" id="SSF90123">
    <property type="entry name" value="ABC transporter transmembrane region"/>
    <property type="match status" value="1"/>
</dbReference>
<protein>
    <submittedName>
        <fullName evidence="10">Thiol reductant ABC exporter subunit CydD</fullName>
    </submittedName>
</protein>
<dbReference type="InterPro" id="IPR036640">
    <property type="entry name" value="ABC1_TM_sf"/>
</dbReference>
<dbReference type="InterPro" id="IPR003593">
    <property type="entry name" value="AAA+_ATPase"/>
</dbReference>
<keyword evidence="3" id="KW-0547">Nucleotide-binding</keyword>
<dbReference type="RefSeq" id="WP_135328455.1">
    <property type="nucleotide sequence ID" value="NZ_SRJC01000006.1"/>
</dbReference>
<organism evidence="10 11">
    <name type="scientific">Halobacillus salinus</name>
    <dbReference type="NCBI Taxonomy" id="192814"/>
    <lineage>
        <taxon>Bacteria</taxon>
        <taxon>Bacillati</taxon>
        <taxon>Bacillota</taxon>
        <taxon>Bacilli</taxon>
        <taxon>Bacillales</taxon>
        <taxon>Bacillaceae</taxon>
        <taxon>Halobacillus</taxon>
    </lineage>
</organism>
<dbReference type="Gene3D" id="3.40.50.300">
    <property type="entry name" value="P-loop containing nucleotide triphosphate hydrolases"/>
    <property type="match status" value="1"/>
</dbReference>
<evidence type="ECO:0000256" key="2">
    <source>
        <dbReference type="ARBA" id="ARBA00022692"/>
    </source>
</evidence>
<evidence type="ECO:0000256" key="6">
    <source>
        <dbReference type="ARBA" id="ARBA00023136"/>
    </source>
</evidence>
<evidence type="ECO:0000259" key="8">
    <source>
        <dbReference type="PROSITE" id="PS50893"/>
    </source>
</evidence>
<dbReference type="GO" id="GO:0140359">
    <property type="term" value="F:ABC-type transporter activity"/>
    <property type="evidence" value="ECO:0007669"/>
    <property type="project" value="InterPro"/>
</dbReference>
<dbReference type="Pfam" id="PF00005">
    <property type="entry name" value="ABC_tran"/>
    <property type="match status" value="1"/>
</dbReference>
<feature type="domain" description="ABC transporter" evidence="8">
    <location>
        <begin position="332"/>
        <end position="567"/>
    </location>
</feature>
<dbReference type="AlphaFoldDB" id="A0A4Z0GWP8"/>
<feature type="transmembrane region" description="Helical" evidence="7">
    <location>
        <begin position="43"/>
        <end position="65"/>
    </location>
</feature>
<dbReference type="InterPro" id="IPR014216">
    <property type="entry name" value="ABC_transptr_CydD"/>
</dbReference>
<dbReference type="EMBL" id="SRJC01000006">
    <property type="protein sequence ID" value="TGB01425.1"/>
    <property type="molecule type" value="Genomic_DNA"/>
</dbReference>
<proteinExistence type="predicted"/>
<keyword evidence="6 7" id="KW-0472">Membrane</keyword>
<evidence type="ECO:0000256" key="3">
    <source>
        <dbReference type="ARBA" id="ARBA00022741"/>
    </source>
</evidence>
<dbReference type="PANTHER" id="PTHR24221:SF614">
    <property type="entry name" value="GLUTATHIONE_L-CYSTEINE TRANSPORT SYSTEM ATP-BINDING_PERMEASE PROTEIN CYDC"/>
    <property type="match status" value="1"/>
</dbReference>
<dbReference type="Proteomes" id="UP000297982">
    <property type="component" value="Unassembled WGS sequence"/>
</dbReference>
<feature type="transmembrane region" description="Helical" evidence="7">
    <location>
        <begin position="156"/>
        <end position="177"/>
    </location>
</feature>
<evidence type="ECO:0000256" key="7">
    <source>
        <dbReference type="SAM" id="Phobius"/>
    </source>
</evidence>
<dbReference type="PROSITE" id="PS50893">
    <property type="entry name" value="ABC_TRANSPORTER_2"/>
    <property type="match status" value="1"/>
</dbReference>
<keyword evidence="4" id="KW-0067">ATP-binding</keyword>
<dbReference type="InterPro" id="IPR039421">
    <property type="entry name" value="Type_1_exporter"/>
</dbReference>
<dbReference type="PROSITE" id="PS00211">
    <property type="entry name" value="ABC_TRANSPORTER_1"/>
    <property type="match status" value="1"/>
</dbReference>
<dbReference type="Pfam" id="PF00664">
    <property type="entry name" value="ABC_membrane"/>
    <property type="match status" value="1"/>
</dbReference>
<feature type="transmembrane region" description="Helical" evidence="7">
    <location>
        <begin position="14"/>
        <end position="37"/>
    </location>
</feature>
<dbReference type="CDD" id="cd03228">
    <property type="entry name" value="ABCC_MRP_Like"/>
    <property type="match status" value="1"/>
</dbReference>
<dbReference type="InterPro" id="IPR011527">
    <property type="entry name" value="ABC1_TM_dom"/>
</dbReference>
<evidence type="ECO:0000256" key="1">
    <source>
        <dbReference type="ARBA" id="ARBA00004651"/>
    </source>
</evidence>
<dbReference type="GO" id="GO:0042883">
    <property type="term" value="P:cysteine transport"/>
    <property type="evidence" value="ECO:0007669"/>
    <property type="project" value="InterPro"/>
</dbReference>
<feature type="transmembrane region" description="Helical" evidence="7">
    <location>
        <begin position="126"/>
        <end position="150"/>
    </location>
</feature>
<dbReference type="InterPro" id="IPR003439">
    <property type="entry name" value="ABC_transporter-like_ATP-bd"/>
</dbReference>
<keyword evidence="5 7" id="KW-1133">Transmembrane helix</keyword>
<feature type="transmembrane region" description="Helical" evidence="7">
    <location>
        <begin position="236"/>
        <end position="261"/>
    </location>
</feature>
<evidence type="ECO:0000256" key="4">
    <source>
        <dbReference type="ARBA" id="ARBA00022840"/>
    </source>
</evidence>
<gene>
    <name evidence="10" type="primary">cydD</name>
    <name evidence="10" type="ORF">E4663_16600</name>
</gene>
<dbReference type="Gene3D" id="1.20.1560.10">
    <property type="entry name" value="ABC transporter type 1, transmembrane domain"/>
    <property type="match status" value="1"/>
</dbReference>
<dbReference type="SMART" id="SM00382">
    <property type="entry name" value="AAA"/>
    <property type="match status" value="1"/>
</dbReference>
<dbReference type="InterPro" id="IPR017871">
    <property type="entry name" value="ABC_transporter-like_CS"/>
</dbReference>
<evidence type="ECO:0000313" key="10">
    <source>
        <dbReference type="EMBL" id="TGB01425.1"/>
    </source>
</evidence>
<dbReference type="GO" id="GO:0034040">
    <property type="term" value="F:ATPase-coupled lipid transmembrane transporter activity"/>
    <property type="evidence" value="ECO:0007669"/>
    <property type="project" value="TreeGrafter"/>
</dbReference>
<evidence type="ECO:0000259" key="9">
    <source>
        <dbReference type="PROSITE" id="PS50929"/>
    </source>
</evidence>
<dbReference type="NCBIfam" id="TIGR02857">
    <property type="entry name" value="CydD"/>
    <property type="match status" value="1"/>
</dbReference>
<dbReference type="GO" id="GO:0005524">
    <property type="term" value="F:ATP binding"/>
    <property type="evidence" value="ECO:0007669"/>
    <property type="project" value="UniProtKB-KW"/>
</dbReference>
<dbReference type="GO" id="GO:0005886">
    <property type="term" value="C:plasma membrane"/>
    <property type="evidence" value="ECO:0007669"/>
    <property type="project" value="UniProtKB-SubCell"/>
</dbReference>
<evidence type="ECO:0000256" key="5">
    <source>
        <dbReference type="ARBA" id="ARBA00022989"/>
    </source>
</evidence>
<dbReference type="InterPro" id="IPR027417">
    <property type="entry name" value="P-loop_NTPase"/>
</dbReference>
<reference evidence="10 11" key="1">
    <citation type="journal article" date="2003" name="Int. J. Syst. Evol. Microbiol.">
        <title>Halobacillus salinus sp. nov., isolated from a salt lake on the coast of the East Sea in Korea.</title>
        <authorList>
            <person name="Yoon J.H."/>
            <person name="Kang K.H."/>
            <person name="Park Y.H."/>
        </authorList>
    </citation>
    <scope>NUCLEOTIDE SEQUENCE [LARGE SCALE GENOMIC DNA]</scope>
    <source>
        <strain evidence="10 11">HSL-3</strain>
    </source>
</reference>
<dbReference type="CDD" id="cd18584">
    <property type="entry name" value="ABC_6TM_AarD_CydD"/>
    <property type="match status" value="1"/>
</dbReference>
<dbReference type="PROSITE" id="PS50929">
    <property type="entry name" value="ABC_TM1F"/>
    <property type="match status" value="1"/>
</dbReference>
<dbReference type="GO" id="GO:0016887">
    <property type="term" value="F:ATP hydrolysis activity"/>
    <property type="evidence" value="ECO:0007669"/>
    <property type="project" value="InterPro"/>
</dbReference>
<keyword evidence="2 7" id="KW-0812">Transmembrane</keyword>
<keyword evidence="11" id="KW-1185">Reference proteome</keyword>
<sequence length="574" mass="64235">MGRDLLTYDGIKRILGLLIGITVIQAAAIVLQAVLLAEVVTHLFQGGAFSEVYAETVLFGGFFLLRHAMHHVKQRAAYRYSEKIGTDLRRLVLDRLFQQGPRVARKVGTGNVVTMLIEGVSEFKQYLLLFLPKMADMLVIPALVAVYVLSEDLTSAIILIATVPILVVFMILLGLAAQKKADRQWSMYRVLSNHFVDSLRGIETLKFLGLSKTHAKQIEGVSERYRKSTMGTLKMAFLSSFAMDFFTMLSVATVAVFLGLRLVEGEMLLQPALAILILAPEYFLPIRSIGSDYHATLNGQEAGRKLREIVAMPNFEVEAKCPVGTWTSESCLQLEQVSIQHEEGDAPSLDRVELEARGFQKIGIVGESGAGKSTLIDLLGGFLQATGGSATVNGEAYKHLQREDWQKQVSYIPQHPHLFEGSLYENIVFYRPEATKEEAEWAAARAGLLDLLRELPDGLEERIGQSGRSLSGGEAQRVALARAFLVQRPILLLDEPTAHLDVETEYQVKARMNDLFRGKLVFLATHRLHWMLDMDYIYFIKEGRVAEKGTHKELMDRRGHYYEMVEAARRGEYA</sequence>
<dbReference type="PANTHER" id="PTHR24221">
    <property type="entry name" value="ATP-BINDING CASSETTE SUB-FAMILY B"/>
    <property type="match status" value="1"/>
</dbReference>
<name>A0A4Z0GWP8_9BACI</name>
<evidence type="ECO:0000313" key="11">
    <source>
        <dbReference type="Proteomes" id="UP000297982"/>
    </source>
</evidence>
<dbReference type="STRING" id="192814.GCA_900166575_00093"/>
<comment type="caution">
    <text evidence="10">The sequence shown here is derived from an EMBL/GenBank/DDBJ whole genome shotgun (WGS) entry which is preliminary data.</text>
</comment>
<feature type="domain" description="ABC transmembrane type-1" evidence="9">
    <location>
        <begin position="17"/>
        <end position="298"/>
    </location>
</feature>
<accession>A0A4Z0GWP8</accession>
<dbReference type="SUPFAM" id="SSF52540">
    <property type="entry name" value="P-loop containing nucleoside triphosphate hydrolases"/>
    <property type="match status" value="1"/>
</dbReference>
<comment type="subcellular location">
    <subcellularLocation>
        <location evidence="1">Cell membrane</location>
        <topology evidence="1">Multi-pass membrane protein</topology>
    </subcellularLocation>
</comment>